<evidence type="ECO:0000256" key="4">
    <source>
        <dbReference type="ARBA" id="ARBA00022679"/>
    </source>
</evidence>
<evidence type="ECO:0000313" key="12">
    <source>
        <dbReference type="EMBL" id="MFB2834916.1"/>
    </source>
</evidence>
<dbReference type="SUPFAM" id="SSF55874">
    <property type="entry name" value="ATPase domain of HSP90 chaperone/DNA topoisomerase II/histidine kinase"/>
    <property type="match status" value="2"/>
</dbReference>
<keyword evidence="5" id="KW-0418">Kinase</keyword>
<proteinExistence type="predicted"/>
<evidence type="ECO:0000256" key="1">
    <source>
        <dbReference type="ARBA" id="ARBA00000085"/>
    </source>
</evidence>
<dbReference type="CDD" id="cd00130">
    <property type="entry name" value="PAS"/>
    <property type="match status" value="1"/>
</dbReference>
<comment type="catalytic activity">
    <reaction evidence="1">
        <text>ATP + protein L-histidine = ADP + protein N-phospho-L-histidine.</text>
        <dbReference type="EC" id="2.7.13.3"/>
    </reaction>
</comment>
<dbReference type="Gene3D" id="2.10.70.100">
    <property type="match status" value="3"/>
</dbReference>
<dbReference type="SMART" id="SM00086">
    <property type="entry name" value="PAC"/>
    <property type="match status" value="3"/>
</dbReference>
<evidence type="ECO:0000256" key="8">
    <source>
        <dbReference type="SAM" id="MobiDB-lite"/>
    </source>
</evidence>
<keyword evidence="7" id="KW-0175">Coiled coil</keyword>
<dbReference type="InterPro" id="IPR035965">
    <property type="entry name" value="PAS-like_dom_sf"/>
</dbReference>
<dbReference type="PRINTS" id="PR00344">
    <property type="entry name" value="BCTRLSENSOR"/>
</dbReference>
<dbReference type="PANTHER" id="PTHR43304:SF1">
    <property type="entry name" value="PAC DOMAIN-CONTAINING PROTEIN"/>
    <property type="match status" value="1"/>
</dbReference>
<dbReference type="CDD" id="cd00082">
    <property type="entry name" value="HisKA"/>
    <property type="match status" value="1"/>
</dbReference>
<dbReference type="EC" id="2.7.13.3" evidence="2"/>
<dbReference type="InterPro" id="IPR013655">
    <property type="entry name" value="PAS_fold_3"/>
</dbReference>
<dbReference type="Gene3D" id="1.10.287.130">
    <property type="match status" value="1"/>
</dbReference>
<dbReference type="InterPro" id="IPR036097">
    <property type="entry name" value="HisK_dim/P_sf"/>
</dbReference>
<name>A0ABV4WJH7_9CYAN</name>
<dbReference type="PROSITE" id="PS50112">
    <property type="entry name" value="PAS"/>
    <property type="match status" value="1"/>
</dbReference>
<evidence type="ECO:0000313" key="13">
    <source>
        <dbReference type="Proteomes" id="UP001576780"/>
    </source>
</evidence>
<dbReference type="Proteomes" id="UP001576780">
    <property type="component" value="Unassembled WGS sequence"/>
</dbReference>
<feature type="domain" description="PAS" evidence="10">
    <location>
        <begin position="113"/>
        <end position="167"/>
    </location>
</feature>
<dbReference type="PANTHER" id="PTHR43304">
    <property type="entry name" value="PHYTOCHROME-LIKE PROTEIN CPH1"/>
    <property type="match status" value="1"/>
</dbReference>
<dbReference type="InterPro" id="IPR001610">
    <property type="entry name" value="PAC"/>
</dbReference>
<feature type="domain" description="PAC" evidence="11">
    <location>
        <begin position="300"/>
        <end position="353"/>
    </location>
</feature>
<dbReference type="PROSITE" id="PS50109">
    <property type="entry name" value="HIS_KIN"/>
    <property type="match status" value="1"/>
</dbReference>
<dbReference type="Pfam" id="PF08447">
    <property type="entry name" value="PAS_3"/>
    <property type="match status" value="3"/>
</dbReference>
<feature type="coiled-coil region" evidence="7">
    <location>
        <begin position="1"/>
        <end position="28"/>
    </location>
</feature>
<dbReference type="Pfam" id="PF00512">
    <property type="entry name" value="HisKA"/>
    <property type="match status" value="1"/>
</dbReference>
<dbReference type="PROSITE" id="PS50113">
    <property type="entry name" value="PAC"/>
    <property type="match status" value="3"/>
</dbReference>
<dbReference type="InterPro" id="IPR052162">
    <property type="entry name" value="Sensor_kinase/Photoreceptor"/>
</dbReference>
<accession>A0ABV4WJH7</accession>
<feature type="domain" description="PAC" evidence="11">
    <location>
        <begin position="427"/>
        <end position="480"/>
    </location>
</feature>
<dbReference type="InterPro" id="IPR036890">
    <property type="entry name" value="HATPase_C_sf"/>
</dbReference>
<dbReference type="Pfam" id="PF02518">
    <property type="entry name" value="HATPase_c"/>
    <property type="match status" value="1"/>
</dbReference>
<dbReference type="Pfam" id="PF08448">
    <property type="entry name" value="PAS_4"/>
    <property type="match status" value="1"/>
</dbReference>
<evidence type="ECO:0000259" key="10">
    <source>
        <dbReference type="PROSITE" id="PS50112"/>
    </source>
</evidence>
<sequence length="889" mass="100562">MDDRNKTKEELIRELQALRAEVELLKGNSSTCDLPVSWLPLHNAKVDRSSTVAVKTPLLKTRKKGNLTLQAKEIGNEIWQYNLRKYQQQQELIQSEQLFTGFFSGATKSHVGLFIVDTKLQFLHINQTLADINGYSIEFHLGKLLPTLLPELAPTLTPLFQALIERKQSSANLEVSGYVPSQLGVLRHWLASYFPIFSPTGDLMAIGGMVLEITEYKQAIEALRQNEFNLRTAQRIAHVGSWHWDCVQKTVIWSEEMYRIHGCDPNQPPPQKKELEPYIHPEDFAHYQQLTDRALAGYSFEVDLRIIRPDGEIRYIEARGEPGVFNEQGELLHLYGTVLDVTDRKRVEQALRKSEFALREAQRIAHVGSWQWEEGRKVSWSEEIYRIHGLDPNSSVPDLDKMSKYIHPDDLEIQQAMHNASVRGEPYEFDLRIIRPDGEVRYVEARAEPGIFNERGELIWLFGTVLDVTDRKRVEAQLRQSEANLARAQKIAHIGSWEYDIASQTCTWSEELYRIHQLDPSKPPPVGEQMDCLIHPDDLWIDRQLVKAPLLAGKPCEADLRIVRQDGEIRDIEIRGEPTFDSRGQVTGWVGTVMDITEQRKLERLKHEFISIVSHELRTPLTSMQVALSLLDQQLVDPTSEDGQGMIHVATEGVDRLVRLVNDILDLERLDSGKICIEKQLCYPADLIQSAIDQMKNLANKSNIKFEVSVVPCPVQADPDRLIQVLTNLLSNAIRFSPVDSTIQIHVERCSESVQNVSLGDRGQGLGARDSLGDGGQVLGDREESFSPTPTPQPPTPSSSSSPTPTPQHLTPSSFLQFMVKDRGRGIPSDRLEKIFERFQQVDTSDSREKGGTGLGLAICRTIIVQHGGKIWAESILAKGSSFYFTLPI</sequence>
<feature type="domain" description="Histidine kinase" evidence="9">
    <location>
        <begin position="612"/>
        <end position="889"/>
    </location>
</feature>
<dbReference type="InterPro" id="IPR003594">
    <property type="entry name" value="HATPase_dom"/>
</dbReference>
<dbReference type="InterPro" id="IPR000700">
    <property type="entry name" value="PAS-assoc_C"/>
</dbReference>
<keyword evidence="13" id="KW-1185">Reference proteome</keyword>
<dbReference type="SMART" id="SM00388">
    <property type="entry name" value="HisKA"/>
    <property type="match status" value="1"/>
</dbReference>
<keyword evidence="3" id="KW-0597">Phosphoprotein</keyword>
<keyword evidence="6" id="KW-0902">Two-component regulatory system</keyword>
<evidence type="ECO:0000256" key="7">
    <source>
        <dbReference type="SAM" id="Coils"/>
    </source>
</evidence>
<dbReference type="NCBIfam" id="TIGR00229">
    <property type="entry name" value="sensory_box"/>
    <property type="match status" value="4"/>
</dbReference>
<dbReference type="Gene3D" id="3.30.450.20">
    <property type="entry name" value="PAS domain"/>
    <property type="match status" value="4"/>
</dbReference>
<gene>
    <name evidence="12" type="ORF">ACE1CA_10325</name>
</gene>
<feature type="region of interest" description="Disordered" evidence="8">
    <location>
        <begin position="761"/>
        <end position="812"/>
    </location>
</feature>
<keyword evidence="4" id="KW-0808">Transferase</keyword>
<dbReference type="Gene3D" id="3.30.565.10">
    <property type="entry name" value="Histidine kinase-like ATPase, C-terminal domain"/>
    <property type="match status" value="1"/>
</dbReference>
<dbReference type="RefSeq" id="WP_413277344.1">
    <property type="nucleotide sequence ID" value="NZ_JBHFNT010000075.1"/>
</dbReference>
<protein>
    <recommendedName>
        <fullName evidence="2">histidine kinase</fullName>
        <ecNumber evidence="2">2.7.13.3</ecNumber>
    </recommendedName>
</protein>
<dbReference type="SUPFAM" id="SSF55785">
    <property type="entry name" value="PYP-like sensor domain (PAS domain)"/>
    <property type="match status" value="4"/>
</dbReference>
<dbReference type="InterPro" id="IPR005467">
    <property type="entry name" value="His_kinase_dom"/>
</dbReference>
<dbReference type="InterPro" id="IPR013656">
    <property type="entry name" value="PAS_4"/>
</dbReference>
<evidence type="ECO:0000256" key="5">
    <source>
        <dbReference type="ARBA" id="ARBA00022777"/>
    </source>
</evidence>
<evidence type="ECO:0000256" key="6">
    <source>
        <dbReference type="ARBA" id="ARBA00023012"/>
    </source>
</evidence>
<dbReference type="SMART" id="SM00387">
    <property type="entry name" value="HATPase_c"/>
    <property type="match status" value="1"/>
</dbReference>
<dbReference type="InterPro" id="IPR004358">
    <property type="entry name" value="Sig_transdc_His_kin-like_C"/>
</dbReference>
<evidence type="ECO:0000256" key="2">
    <source>
        <dbReference type="ARBA" id="ARBA00012438"/>
    </source>
</evidence>
<comment type="caution">
    <text evidence="12">The sequence shown here is derived from an EMBL/GenBank/DDBJ whole genome shotgun (WGS) entry which is preliminary data.</text>
</comment>
<evidence type="ECO:0000259" key="9">
    <source>
        <dbReference type="PROSITE" id="PS50109"/>
    </source>
</evidence>
<feature type="domain" description="PAC" evidence="11">
    <location>
        <begin position="556"/>
        <end position="608"/>
    </location>
</feature>
<organism evidence="12 13">
    <name type="scientific">Floridaenema evergladense BLCC-F167</name>
    <dbReference type="NCBI Taxonomy" id="3153639"/>
    <lineage>
        <taxon>Bacteria</taxon>
        <taxon>Bacillati</taxon>
        <taxon>Cyanobacteriota</taxon>
        <taxon>Cyanophyceae</taxon>
        <taxon>Oscillatoriophycideae</taxon>
        <taxon>Aerosakkonematales</taxon>
        <taxon>Aerosakkonemataceae</taxon>
        <taxon>Floridanema</taxon>
        <taxon>Floridanema evergladense</taxon>
    </lineage>
</organism>
<reference evidence="12 13" key="1">
    <citation type="submission" date="2024-09" db="EMBL/GenBank/DDBJ databases">
        <title>Floridaenema gen nov. (Aerosakkonemataceae, Aerosakkonematales ord. nov., Cyanobacteria) from benthic tropical and subtropical fresh waters, with the description of four new species.</title>
        <authorList>
            <person name="Moretto J.A."/>
            <person name="Berthold D.E."/>
            <person name="Lefler F.W."/>
            <person name="Huang I.-S."/>
            <person name="Laughinghouse H. IV."/>
        </authorList>
    </citation>
    <scope>NUCLEOTIDE SEQUENCE [LARGE SCALE GENOMIC DNA]</scope>
    <source>
        <strain evidence="12 13">BLCC-F167</strain>
    </source>
</reference>
<feature type="compositionally biased region" description="Low complexity" evidence="8">
    <location>
        <begin position="798"/>
        <end position="812"/>
    </location>
</feature>
<dbReference type="SUPFAM" id="SSF47384">
    <property type="entry name" value="Homodimeric domain of signal transducing histidine kinase"/>
    <property type="match status" value="1"/>
</dbReference>
<dbReference type="EMBL" id="JBHFNT010000075">
    <property type="protein sequence ID" value="MFB2834916.1"/>
    <property type="molecule type" value="Genomic_DNA"/>
</dbReference>
<dbReference type="Gene3D" id="6.10.250.490">
    <property type="match status" value="1"/>
</dbReference>
<dbReference type="InterPro" id="IPR000014">
    <property type="entry name" value="PAS"/>
</dbReference>
<evidence type="ECO:0000259" key="11">
    <source>
        <dbReference type="PROSITE" id="PS50113"/>
    </source>
</evidence>
<dbReference type="InterPro" id="IPR003661">
    <property type="entry name" value="HisK_dim/P_dom"/>
</dbReference>
<evidence type="ECO:0000256" key="3">
    <source>
        <dbReference type="ARBA" id="ARBA00022553"/>
    </source>
</evidence>